<dbReference type="OrthoDB" id="5849883at2759"/>
<feature type="compositionally biased region" description="Pro residues" evidence="1">
    <location>
        <begin position="69"/>
        <end position="83"/>
    </location>
</feature>
<feature type="region of interest" description="Disordered" evidence="1">
    <location>
        <begin position="67"/>
        <end position="114"/>
    </location>
</feature>
<reference evidence="4" key="1">
    <citation type="submission" date="2016-06" db="UniProtKB">
        <authorList>
            <consortium name="WormBaseParasite"/>
        </authorList>
    </citation>
    <scope>IDENTIFICATION</scope>
</reference>
<feature type="compositionally biased region" description="Low complexity" evidence="1">
    <location>
        <begin position="96"/>
        <end position="114"/>
    </location>
</feature>
<evidence type="ECO:0000313" key="3">
    <source>
        <dbReference type="Proteomes" id="UP000271098"/>
    </source>
</evidence>
<organism evidence="4">
    <name type="scientific">Gongylonema pulchrum</name>
    <dbReference type="NCBI Taxonomy" id="637853"/>
    <lineage>
        <taxon>Eukaryota</taxon>
        <taxon>Metazoa</taxon>
        <taxon>Ecdysozoa</taxon>
        <taxon>Nematoda</taxon>
        <taxon>Chromadorea</taxon>
        <taxon>Rhabditida</taxon>
        <taxon>Spirurina</taxon>
        <taxon>Spiruromorpha</taxon>
        <taxon>Spiruroidea</taxon>
        <taxon>Gongylonematidae</taxon>
        <taxon>Gongylonema</taxon>
    </lineage>
</organism>
<sequence length="150" mass="16292">MRNPSEILGIYDYATIAYDDLRTGPSSSASNYCRQQQLQQSQQQYYFDRIPPVTFLPGCGCVPAISPHFRPPPNFPPPPPPPASALTGNSSTQISATATTARLSEDSAYSESSASPLHYHGEVMLADTSQSGMLLRMDLSRNPPVFVQGI</sequence>
<evidence type="ECO:0000256" key="1">
    <source>
        <dbReference type="SAM" id="MobiDB-lite"/>
    </source>
</evidence>
<dbReference type="WBParaSite" id="GPUH_0000685101-mRNA-1">
    <property type="protein sequence ID" value="GPUH_0000685101-mRNA-1"/>
    <property type="gene ID" value="GPUH_0000685101"/>
</dbReference>
<reference evidence="2 3" key="2">
    <citation type="submission" date="2018-11" db="EMBL/GenBank/DDBJ databases">
        <authorList>
            <consortium name="Pathogen Informatics"/>
        </authorList>
    </citation>
    <scope>NUCLEOTIDE SEQUENCE [LARGE SCALE GENOMIC DNA]</scope>
</reference>
<feature type="compositionally biased region" description="Polar residues" evidence="1">
    <location>
        <begin position="86"/>
        <end position="95"/>
    </location>
</feature>
<dbReference type="AlphaFoldDB" id="A0A183DDQ1"/>
<gene>
    <name evidence="2" type="ORF">GPUH_LOCUS6841</name>
</gene>
<dbReference type="EMBL" id="UYRT01016775">
    <property type="protein sequence ID" value="VDK56303.1"/>
    <property type="molecule type" value="Genomic_DNA"/>
</dbReference>
<accession>A0A183DDQ1</accession>
<dbReference type="Proteomes" id="UP000271098">
    <property type="component" value="Unassembled WGS sequence"/>
</dbReference>
<proteinExistence type="predicted"/>
<protein>
    <submittedName>
        <fullName evidence="4">Velvet domain-containing protein</fullName>
    </submittedName>
</protein>
<evidence type="ECO:0000313" key="2">
    <source>
        <dbReference type="EMBL" id="VDK56303.1"/>
    </source>
</evidence>
<evidence type="ECO:0000313" key="4">
    <source>
        <dbReference type="WBParaSite" id="GPUH_0000685101-mRNA-1"/>
    </source>
</evidence>
<name>A0A183DDQ1_9BILA</name>
<keyword evidence="3" id="KW-1185">Reference proteome</keyword>